<dbReference type="AlphaFoldDB" id="A0A2S2R622"/>
<protein>
    <submittedName>
        <fullName evidence="1">Craniofacial development protein 2</fullName>
    </submittedName>
</protein>
<organism evidence="1">
    <name type="scientific">Sipha flava</name>
    <name type="common">yellow sugarcane aphid</name>
    <dbReference type="NCBI Taxonomy" id="143950"/>
    <lineage>
        <taxon>Eukaryota</taxon>
        <taxon>Metazoa</taxon>
        <taxon>Ecdysozoa</taxon>
        <taxon>Arthropoda</taxon>
        <taxon>Hexapoda</taxon>
        <taxon>Insecta</taxon>
        <taxon>Pterygota</taxon>
        <taxon>Neoptera</taxon>
        <taxon>Paraneoptera</taxon>
        <taxon>Hemiptera</taxon>
        <taxon>Sternorrhyncha</taxon>
        <taxon>Aphidomorpha</taxon>
        <taxon>Aphidoidea</taxon>
        <taxon>Aphididae</taxon>
        <taxon>Sipha</taxon>
    </lineage>
</organism>
<dbReference type="OrthoDB" id="6604541at2759"/>
<gene>
    <name evidence="1" type="primary">CFDP2_28</name>
    <name evidence="1" type="ORF">g.119194</name>
</gene>
<proteinExistence type="predicted"/>
<sequence>MRNAKIGRKSVYKPTIGNDSLHDESNENGNKLITFVTARNMVVSSIKFPHKNIHKKTWISPYGRIRNQIDHIIVDWRIRSSVENVRSMRGCSAISDHFLVKIKFRLKISIDWQKKNNVLRRKSTRSY</sequence>
<dbReference type="EMBL" id="GGMS01015967">
    <property type="protein sequence ID" value="MBY85170.1"/>
    <property type="molecule type" value="Transcribed_RNA"/>
</dbReference>
<reference evidence="1" key="1">
    <citation type="submission" date="2018-04" db="EMBL/GenBank/DDBJ databases">
        <title>Transcriptome assembly of Sipha flava.</title>
        <authorList>
            <person name="Scully E.D."/>
            <person name="Geib S.M."/>
            <person name="Palmer N.A."/>
            <person name="Koch K."/>
            <person name="Bradshaw J."/>
            <person name="Heng-Moss T."/>
            <person name="Sarath G."/>
        </authorList>
    </citation>
    <scope>NUCLEOTIDE SEQUENCE</scope>
</reference>
<evidence type="ECO:0000313" key="1">
    <source>
        <dbReference type="EMBL" id="MBY85170.1"/>
    </source>
</evidence>
<dbReference type="SUPFAM" id="SSF56219">
    <property type="entry name" value="DNase I-like"/>
    <property type="match status" value="1"/>
</dbReference>
<dbReference type="InterPro" id="IPR036691">
    <property type="entry name" value="Endo/exonu/phosph_ase_sf"/>
</dbReference>
<accession>A0A2S2R622</accession>
<dbReference type="Gene3D" id="3.60.10.10">
    <property type="entry name" value="Endonuclease/exonuclease/phosphatase"/>
    <property type="match status" value="1"/>
</dbReference>
<name>A0A2S2R622_9HEMI</name>